<keyword evidence="5" id="KW-0812">Transmembrane</keyword>
<dbReference type="InterPro" id="IPR005754">
    <property type="entry name" value="Sortase"/>
</dbReference>
<feature type="transmembrane region" description="Helical" evidence="5">
    <location>
        <begin position="256"/>
        <end position="278"/>
    </location>
</feature>
<name>I5ATD8_EUBC6</name>
<feature type="active site" description="Acyl-thioester intermediate" evidence="2">
    <location>
        <position position="218"/>
    </location>
</feature>
<feature type="active site" description="Proton donor/acceptor" evidence="2">
    <location>
        <position position="156"/>
    </location>
</feature>
<dbReference type="HOGENOM" id="CLU_045680_1_1_9"/>
<keyword evidence="5" id="KW-0472">Membrane</keyword>
<accession>I5ATD8</accession>
<dbReference type="InterPro" id="IPR023365">
    <property type="entry name" value="Sortase_dom-sf"/>
</dbReference>
<protein>
    <submittedName>
        <fullName evidence="6">Sortase family protein, LPXTG-site transpeptidase</fullName>
    </submittedName>
</protein>
<reference evidence="6 7" key="2">
    <citation type="submission" date="2012-02" db="EMBL/GenBank/DDBJ databases">
        <title>Improved High-Quality Draft sequence of Eubacterium cellulosolvens 6.</title>
        <authorList>
            <consortium name="US DOE Joint Genome Institute"/>
            <person name="Lucas S."/>
            <person name="Han J."/>
            <person name="Lapidus A."/>
            <person name="Cheng J.-F."/>
            <person name="Goodwin L."/>
            <person name="Pitluck S."/>
            <person name="Peters L."/>
            <person name="Mikhailova N."/>
            <person name="Gu W."/>
            <person name="Detter J.C."/>
            <person name="Han C."/>
            <person name="Tapia R."/>
            <person name="Land M."/>
            <person name="Hauser L."/>
            <person name="Kyrpides N."/>
            <person name="Ivanova N."/>
            <person name="Pagani I."/>
            <person name="Johnson E."/>
            <person name="Mukhopadhyay B."/>
            <person name="Anderson I."/>
            <person name="Woyke T."/>
        </authorList>
    </citation>
    <scope>NUCLEOTIDE SEQUENCE [LARGE SCALE GENOMIC DNA]</scope>
    <source>
        <strain evidence="6 7">6</strain>
    </source>
</reference>
<organism evidence="6 7">
    <name type="scientific">Eubacterium cellulosolvens (strain ATCC 43171 / JCM 9499 / 6)</name>
    <name type="common">Cillobacterium cellulosolvens</name>
    <dbReference type="NCBI Taxonomy" id="633697"/>
    <lineage>
        <taxon>Bacteria</taxon>
        <taxon>Bacillati</taxon>
        <taxon>Bacillota</taxon>
        <taxon>Clostridia</taxon>
        <taxon>Eubacteriales</taxon>
        <taxon>Eubacteriaceae</taxon>
        <taxon>Eubacterium</taxon>
    </lineage>
</organism>
<evidence type="ECO:0000256" key="3">
    <source>
        <dbReference type="SAM" id="Coils"/>
    </source>
</evidence>
<dbReference type="Pfam" id="PF04203">
    <property type="entry name" value="Sortase"/>
    <property type="match status" value="1"/>
</dbReference>
<dbReference type="NCBIfam" id="TIGR01076">
    <property type="entry name" value="sortase_fam"/>
    <property type="match status" value="1"/>
</dbReference>
<evidence type="ECO:0000256" key="5">
    <source>
        <dbReference type="SAM" id="Phobius"/>
    </source>
</evidence>
<feature type="compositionally biased region" description="Acidic residues" evidence="4">
    <location>
        <begin position="307"/>
        <end position="317"/>
    </location>
</feature>
<sequence>MKAHKNKKAGKKKDRFNIILIFVVLGGLGLLVYPAFSDYWNSIHSSRAVADYQKTVESMDQQEKDELLAKAEAYNATLKTLENRYAMSDEQKKEYNELLSVDDSGMIGSIYIAKINLTAPIYHTSEEDVLQHAIGHLEGSSLPVGGEGTHAVLTGHRGLPSAKLFTDLDKLVVGDAFSIEVMGRTLTYEVDQIRIVLPDDFTNLGIEEDKDYVTLSTCTPYGINTHRLLVRGHRIENAPGKVHVTADAVQIDNRQVAIAIAIPLMLIAIFVMIHGSALKKKRRLRKKKKAGKLPEKVIAGKTAKETDDIDDIEETEDHSDREG</sequence>
<evidence type="ECO:0000256" key="1">
    <source>
        <dbReference type="ARBA" id="ARBA00022801"/>
    </source>
</evidence>
<dbReference type="AlphaFoldDB" id="I5ATD8"/>
<dbReference type="GO" id="GO:0016787">
    <property type="term" value="F:hydrolase activity"/>
    <property type="evidence" value="ECO:0007669"/>
    <property type="project" value="UniProtKB-KW"/>
</dbReference>
<dbReference type="STRING" id="633697.EubceDRAFT1_1245"/>
<proteinExistence type="predicted"/>
<dbReference type="SUPFAM" id="SSF63817">
    <property type="entry name" value="Sortase"/>
    <property type="match status" value="1"/>
</dbReference>
<dbReference type="InterPro" id="IPR042002">
    <property type="entry name" value="Sortase_C"/>
</dbReference>
<dbReference type="CDD" id="cd05827">
    <property type="entry name" value="Sortase_C"/>
    <property type="match status" value="1"/>
</dbReference>
<dbReference type="Proteomes" id="UP000005753">
    <property type="component" value="Chromosome"/>
</dbReference>
<evidence type="ECO:0000256" key="2">
    <source>
        <dbReference type="PIRSR" id="PIRSR605754-1"/>
    </source>
</evidence>
<feature type="region of interest" description="Disordered" evidence="4">
    <location>
        <begin position="284"/>
        <end position="323"/>
    </location>
</feature>
<keyword evidence="3" id="KW-0175">Coiled coil</keyword>
<evidence type="ECO:0000313" key="7">
    <source>
        <dbReference type="Proteomes" id="UP000005753"/>
    </source>
</evidence>
<keyword evidence="7" id="KW-1185">Reference proteome</keyword>
<evidence type="ECO:0000313" key="6">
    <source>
        <dbReference type="EMBL" id="EIM57061.1"/>
    </source>
</evidence>
<dbReference type="EMBL" id="CM001487">
    <property type="protein sequence ID" value="EIM57061.1"/>
    <property type="molecule type" value="Genomic_DNA"/>
</dbReference>
<dbReference type="Gene3D" id="2.40.260.10">
    <property type="entry name" value="Sortase"/>
    <property type="match status" value="1"/>
</dbReference>
<keyword evidence="1" id="KW-0378">Hydrolase</keyword>
<gene>
    <name evidence="6" type="ORF">EubceDRAFT1_1245</name>
</gene>
<evidence type="ECO:0000256" key="4">
    <source>
        <dbReference type="SAM" id="MobiDB-lite"/>
    </source>
</evidence>
<feature type="coiled-coil region" evidence="3">
    <location>
        <begin position="64"/>
        <end position="98"/>
    </location>
</feature>
<dbReference type="eggNOG" id="COG3764">
    <property type="taxonomic scope" value="Bacteria"/>
</dbReference>
<dbReference type="NCBIfam" id="NF033745">
    <property type="entry name" value="class_C_sortase"/>
    <property type="match status" value="1"/>
</dbReference>
<feature type="transmembrane region" description="Helical" evidence="5">
    <location>
        <begin position="16"/>
        <end position="36"/>
    </location>
</feature>
<reference evidence="6 7" key="1">
    <citation type="submission" date="2010-08" db="EMBL/GenBank/DDBJ databases">
        <authorList>
            <consortium name="US DOE Joint Genome Institute (JGI-PGF)"/>
            <person name="Lucas S."/>
            <person name="Copeland A."/>
            <person name="Lapidus A."/>
            <person name="Cheng J.-F."/>
            <person name="Bruce D."/>
            <person name="Goodwin L."/>
            <person name="Pitluck S."/>
            <person name="Land M.L."/>
            <person name="Hauser L."/>
            <person name="Chang Y.-J."/>
            <person name="Anderson I.J."/>
            <person name="Johnson E."/>
            <person name="Mulhopadhyay B."/>
            <person name="Kyrpides N."/>
            <person name="Woyke T.J."/>
        </authorList>
    </citation>
    <scope>NUCLEOTIDE SEQUENCE [LARGE SCALE GENOMIC DNA]</scope>
    <source>
        <strain evidence="6 7">6</strain>
    </source>
</reference>
<keyword evidence="5" id="KW-1133">Transmembrane helix</keyword>